<sequence length="102" mass="12143">MPCLFSQTWIRNIAYYIISKIFWVLLVQPTYHTIHICDYTTAIFQRINPTCDCIIVENYLVFSSKIKIRCGMNNSSDYRPFHIGIWMRSNLTLNDLHAFILY</sequence>
<proteinExistence type="predicted"/>
<name>A0A075HIB8_9ARCH</name>
<accession>A0A075HIB8</accession>
<reference evidence="1" key="1">
    <citation type="journal article" date="2014" name="Genome Biol. Evol.">
        <title>Pangenome evidence for extensive interdomain horizontal transfer affecting lineage core and shell genes in uncultured planktonic thaumarchaeota and euryarchaeota.</title>
        <authorList>
            <person name="Deschamps P."/>
            <person name="Zivanovic Y."/>
            <person name="Moreira D."/>
            <person name="Rodriguez-Valera F."/>
            <person name="Lopez-Garcia P."/>
        </authorList>
    </citation>
    <scope>NUCLEOTIDE SEQUENCE</scope>
</reference>
<organism evidence="1">
    <name type="scientific">uncultured marine thaumarchaeote KM3_66_E06</name>
    <dbReference type="NCBI Taxonomy" id="1456228"/>
    <lineage>
        <taxon>Archaea</taxon>
        <taxon>Nitrososphaerota</taxon>
        <taxon>environmental samples</taxon>
    </lineage>
</organism>
<dbReference type="EMBL" id="KF900994">
    <property type="protein sequence ID" value="AIF14192.1"/>
    <property type="molecule type" value="Genomic_DNA"/>
</dbReference>
<evidence type="ECO:0000313" key="1">
    <source>
        <dbReference type="EMBL" id="AIF14192.1"/>
    </source>
</evidence>
<protein>
    <submittedName>
        <fullName evidence="1">Uncharacterized protein</fullName>
    </submittedName>
</protein>
<dbReference type="AlphaFoldDB" id="A0A075HIB8"/>